<dbReference type="InterPro" id="IPR000742">
    <property type="entry name" value="EGF"/>
</dbReference>
<evidence type="ECO:0000256" key="8">
    <source>
        <dbReference type="ARBA" id="ARBA00022989"/>
    </source>
</evidence>
<keyword evidence="9" id="KW-0472">Membrane</keyword>
<keyword evidence="5" id="KW-0732">Signal</keyword>
<dbReference type="InterPro" id="IPR049883">
    <property type="entry name" value="NOTCH1_EGF-like"/>
</dbReference>
<evidence type="ECO:0000259" key="13">
    <source>
        <dbReference type="PROSITE" id="PS50026"/>
    </source>
</evidence>
<feature type="domain" description="EGF-like" evidence="13">
    <location>
        <begin position="61"/>
        <end position="100"/>
    </location>
</feature>
<dbReference type="PROSITE" id="PS00010">
    <property type="entry name" value="ASX_HYDROXYL"/>
    <property type="match status" value="1"/>
</dbReference>
<comment type="caution">
    <text evidence="12">Lacks conserved residue(s) required for the propagation of feature annotation.</text>
</comment>
<dbReference type="GO" id="GO:0005886">
    <property type="term" value="C:plasma membrane"/>
    <property type="evidence" value="ECO:0007669"/>
    <property type="project" value="UniProtKB-SubCell"/>
</dbReference>
<dbReference type="GO" id="GO:0005509">
    <property type="term" value="F:calcium ion binding"/>
    <property type="evidence" value="ECO:0007669"/>
    <property type="project" value="InterPro"/>
</dbReference>
<evidence type="ECO:0000256" key="2">
    <source>
        <dbReference type="ARBA" id="ARBA00022475"/>
    </source>
</evidence>
<keyword evidence="7" id="KW-0106">Calcium</keyword>
<evidence type="ECO:0000256" key="12">
    <source>
        <dbReference type="PROSITE-ProRule" id="PRU00076"/>
    </source>
</evidence>
<dbReference type="Pfam" id="PF07645">
    <property type="entry name" value="EGF_CA"/>
    <property type="match status" value="2"/>
</dbReference>
<dbReference type="PROSITE" id="PS01187">
    <property type="entry name" value="EGF_CA"/>
    <property type="match status" value="2"/>
</dbReference>
<evidence type="ECO:0000256" key="7">
    <source>
        <dbReference type="ARBA" id="ARBA00022837"/>
    </source>
</evidence>
<evidence type="ECO:0000313" key="15">
    <source>
        <dbReference type="Proteomes" id="UP000694407"/>
    </source>
</evidence>
<dbReference type="SMART" id="SM00179">
    <property type="entry name" value="EGF_CA"/>
    <property type="match status" value="2"/>
</dbReference>
<evidence type="ECO:0000313" key="14">
    <source>
        <dbReference type="Ensembl" id="ENSMMMP00000025409.1"/>
    </source>
</evidence>
<dbReference type="PROSITE" id="PS50026">
    <property type="entry name" value="EGF_3"/>
    <property type="match status" value="1"/>
</dbReference>
<protein>
    <recommendedName>
        <fullName evidence="13">EGF-like domain-containing protein</fullName>
    </recommendedName>
</protein>
<dbReference type="FunFam" id="2.10.25.10:FF:000177">
    <property type="entry name" value="Adhesion G protein-coupled receptor E2"/>
    <property type="match status" value="1"/>
</dbReference>
<dbReference type="InterPro" id="IPR000152">
    <property type="entry name" value="EGF-type_Asp/Asn_hydroxyl_site"/>
</dbReference>
<dbReference type="PANTHER" id="PTHR24039">
    <property type="entry name" value="FIBRILLIN-RELATED"/>
    <property type="match status" value="1"/>
</dbReference>
<keyword evidence="11" id="KW-0325">Glycoprotein</keyword>
<evidence type="ECO:0000256" key="11">
    <source>
        <dbReference type="ARBA" id="ARBA00023180"/>
    </source>
</evidence>
<dbReference type="PRINTS" id="PR01278">
    <property type="entry name" value="CD97PROTEIN"/>
</dbReference>
<evidence type="ECO:0000256" key="1">
    <source>
        <dbReference type="ARBA" id="ARBA00004651"/>
    </source>
</evidence>
<dbReference type="FunFam" id="2.10.25.10:FF:000038">
    <property type="entry name" value="Fibrillin 2"/>
    <property type="match status" value="1"/>
</dbReference>
<dbReference type="AlphaFoldDB" id="A0A8C6A818"/>
<keyword evidence="10" id="KW-1015">Disulfide bond</keyword>
<dbReference type="SMART" id="SM00181">
    <property type="entry name" value="EGF"/>
    <property type="match status" value="3"/>
</dbReference>
<keyword evidence="15" id="KW-1185">Reference proteome</keyword>
<dbReference type="InterPro" id="IPR003056">
    <property type="entry name" value="GPCR_2_ADGRE2_ADGRE5"/>
</dbReference>
<dbReference type="InterPro" id="IPR001881">
    <property type="entry name" value="EGF-like_Ca-bd_dom"/>
</dbReference>
<keyword evidence="6" id="KW-0677">Repeat</keyword>
<dbReference type="SUPFAM" id="SSF57196">
    <property type="entry name" value="EGF/Laminin"/>
    <property type="match status" value="2"/>
</dbReference>
<reference evidence="14" key="1">
    <citation type="submission" date="2025-08" db="UniProtKB">
        <authorList>
            <consortium name="Ensembl"/>
        </authorList>
    </citation>
    <scope>IDENTIFICATION</scope>
</reference>
<evidence type="ECO:0000256" key="10">
    <source>
        <dbReference type="ARBA" id="ARBA00023157"/>
    </source>
</evidence>
<dbReference type="InterPro" id="IPR018097">
    <property type="entry name" value="EGF_Ca-bd_CS"/>
</dbReference>
<keyword evidence="8" id="KW-1133">Transmembrane helix</keyword>
<dbReference type="Ensembl" id="ENSMMMT00000028757.1">
    <property type="protein sequence ID" value="ENSMMMP00000025409.1"/>
    <property type="gene ID" value="ENSMMMG00000022258.1"/>
</dbReference>
<proteinExistence type="predicted"/>
<keyword evidence="3 12" id="KW-0245">EGF-like domain</keyword>
<keyword evidence="4" id="KW-0812">Transmembrane</keyword>
<keyword evidence="2" id="KW-1003">Cell membrane</keyword>
<dbReference type="CDD" id="cd00054">
    <property type="entry name" value="EGF_CA"/>
    <property type="match status" value="2"/>
</dbReference>
<sequence length="244" mass="26615">YGIIKLILTPEFRINDFKHNTCNPQCPLNSECVNATACRCKPGFASSSTEIFTDPLEICEDINECLLPQKVSCGYFADCHNVQGSYYCTCSPGFELLSGAKTFSNASENTCQDKAHPAPCSSGHQNGGEHWSWLQREPTPLSMSPDVDECSSGQHKCHHSTTCTNTCGWYWCYCLPGWEPIPGSINGMYNNICKGTQPALTPEPPPPHTHQLSGSVLSAEWSSFSYGPFGPSPTALCPYPSRGS</sequence>
<organism evidence="14 15">
    <name type="scientific">Marmota marmota marmota</name>
    <name type="common">Alpine marmot</name>
    <dbReference type="NCBI Taxonomy" id="9994"/>
    <lineage>
        <taxon>Eukaryota</taxon>
        <taxon>Metazoa</taxon>
        <taxon>Chordata</taxon>
        <taxon>Craniata</taxon>
        <taxon>Vertebrata</taxon>
        <taxon>Euteleostomi</taxon>
        <taxon>Mammalia</taxon>
        <taxon>Eutheria</taxon>
        <taxon>Euarchontoglires</taxon>
        <taxon>Glires</taxon>
        <taxon>Rodentia</taxon>
        <taxon>Sciuromorpha</taxon>
        <taxon>Sciuridae</taxon>
        <taxon>Xerinae</taxon>
        <taxon>Marmotini</taxon>
        <taxon>Marmota</taxon>
    </lineage>
</organism>
<accession>A0A8C6A818</accession>
<evidence type="ECO:0000256" key="6">
    <source>
        <dbReference type="ARBA" id="ARBA00022737"/>
    </source>
</evidence>
<dbReference type="GeneTree" id="ENSGT00940000162597"/>
<reference evidence="14" key="2">
    <citation type="submission" date="2025-09" db="UniProtKB">
        <authorList>
            <consortium name="Ensembl"/>
        </authorList>
    </citation>
    <scope>IDENTIFICATION</scope>
</reference>
<dbReference type="Gene3D" id="2.10.25.10">
    <property type="entry name" value="Laminin"/>
    <property type="match status" value="3"/>
</dbReference>
<evidence type="ECO:0000256" key="4">
    <source>
        <dbReference type="ARBA" id="ARBA00022692"/>
    </source>
</evidence>
<name>A0A8C6A818_MARMA</name>
<dbReference type="PANTHER" id="PTHR24039:SF28">
    <property type="entry name" value="EGF-LIKE DOMAIN-CONTAINING PROTEIN"/>
    <property type="match status" value="1"/>
</dbReference>
<dbReference type="FunFam" id="2.10.25.10:FF:000216">
    <property type="entry name" value="Adhesion G protein-coupled receptor E2"/>
    <property type="match status" value="1"/>
</dbReference>
<evidence type="ECO:0000256" key="5">
    <source>
        <dbReference type="ARBA" id="ARBA00022729"/>
    </source>
</evidence>
<dbReference type="GO" id="GO:0004930">
    <property type="term" value="F:G protein-coupled receptor activity"/>
    <property type="evidence" value="ECO:0007669"/>
    <property type="project" value="InterPro"/>
</dbReference>
<evidence type="ECO:0000256" key="9">
    <source>
        <dbReference type="ARBA" id="ARBA00023136"/>
    </source>
</evidence>
<dbReference type="Proteomes" id="UP000694407">
    <property type="component" value="Unplaced"/>
</dbReference>
<evidence type="ECO:0000256" key="3">
    <source>
        <dbReference type="ARBA" id="ARBA00022536"/>
    </source>
</evidence>
<comment type="subcellular location">
    <subcellularLocation>
        <location evidence="1">Cell membrane</location>
        <topology evidence="1">Multi-pass membrane protein</topology>
    </subcellularLocation>
</comment>